<dbReference type="PROSITE" id="PS00523">
    <property type="entry name" value="SULFATASE_1"/>
    <property type="match status" value="1"/>
</dbReference>
<evidence type="ECO:0000313" key="7">
    <source>
        <dbReference type="Proteomes" id="UP000244450"/>
    </source>
</evidence>
<evidence type="ECO:0000259" key="5">
    <source>
        <dbReference type="Pfam" id="PF00884"/>
    </source>
</evidence>
<dbReference type="Pfam" id="PF00884">
    <property type="entry name" value="Sulfatase"/>
    <property type="match status" value="1"/>
</dbReference>
<dbReference type="OrthoDB" id="9764377at2"/>
<dbReference type="PROSITE" id="PS00149">
    <property type="entry name" value="SULFATASE_2"/>
    <property type="match status" value="1"/>
</dbReference>
<comment type="caution">
    <text evidence="6">The sequence shown here is derived from an EMBL/GenBank/DDBJ whole genome shotgun (WGS) entry which is preliminary data.</text>
</comment>
<keyword evidence="7" id="KW-1185">Reference proteome</keyword>
<dbReference type="Gene3D" id="3.40.720.10">
    <property type="entry name" value="Alkaline Phosphatase, subunit A"/>
    <property type="match status" value="1"/>
</dbReference>
<dbReference type="PANTHER" id="PTHR42693:SF53">
    <property type="entry name" value="ENDO-4-O-SULFATASE"/>
    <property type="match status" value="1"/>
</dbReference>
<keyword evidence="3" id="KW-0378">Hydrolase</keyword>
<evidence type="ECO:0000313" key="6">
    <source>
        <dbReference type="EMBL" id="PUZ25533.1"/>
    </source>
</evidence>
<gene>
    <name evidence="6" type="ORF">DCC81_14720</name>
</gene>
<dbReference type="Gene3D" id="3.30.1120.10">
    <property type="match status" value="1"/>
</dbReference>
<evidence type="ECO:0000256" key="2">
    <source>
        <dbReference type="ARBA" id="ARBA00022723"/>
    </source>
</evidence>
<keyword evidence="2" id="KW-0479">Metal-binding</keyword>
<evidence type="ECO:0000256" key="3">
    <source>
        <dbReference type="ARBA" id="ARBA00022801"/>
    </source>
</evidence>
<dbReference type="Proteomes" id="UP000244450">
    <property type="component" value="Unassembled WGS sequence"/>
</dbReference>
<dbReference type="EMBL" id="QCYK01000002">
    <property type="protein sequence ID" value="PUZ25533.1"/>
    <property type="molecule type" value="Genomic_DNA"/>
</dbReference>
<dbReference type="InterPro" id="IPR000917">
    <property type="entry name" value="Sulfatase_N"/>
</dbReference>
<dbReference type="GO" id="GO:0046872">
    <property type="term" value="F:metal ion binding"/>
    <property type="evidence" value="ECO:0007669"/>
    <property type="project" value="UniProtKB-KW"/>
</dbReference>
<comment type="similarity">
    <text evidence="1">Belongs to the sulfatase family.</text>
</comment>
<reference evidence="6 7" key="1">
    <citation type="submission" date="2018-04" db="EMBL/GenBank/DDBJ databases">
        <title>Chitinophaga fuyangensis sp. nov., isolated from soil in a chemical factory.</title>
        <authorList>
            <person name="Chen K."/>
        </authorList>
    </citation>
    <scope>NUCLEOTIDE SEQUENCE [LARGE SCALE GENOMIC DNA]</scope>
    <source>
        <strain evidence="6 7">LY-1</strain>
    </source>
</reference>
<dbReference type="InterPro" id="IPR050738">
    <property type="entry name" value="Sulfatase"/>
</dbReference>
<dbReference type="SUPFAM" id="SSF53649">
    <property type="entry name" value="Alkaline phosphatase-like"/>
    <property type="match status" value="1"/>
</dbReference>
<proteinExistence type="inferred from homology"/>
<protein>
    <submittedName>
        <fullName evidence="6">Sulfatase</fullName>
    </submittedName>
</protein>
<evidence type="ECO:0000256" key="4">
    <source>
        <dbReference type="ARBA" id="ARBA00022837"/>
    </source>
</evidence>
<accession>A0A2T7BH12</accession>
<dbReference type="AlphaFoldDB" id="A0A2T7BH12"/>
<dbReference type="InterPro" id="IPR024607">
    <property type="entry name" value="Sulfatase_CS"/>
</dbReference>
<dbReference type="InterPro" id="IPR017850">
    <property type="entry name" value="Alkaline_phosphatase_core_sf"/>
</dbReference>
<name>A0A2T7BH12_9BACT</name>
<evidence type="ECO:0000256" key="1">
    <source>
        <dbReference type="ARBA" id="ARBA00008779"/>
    </source>
</evidence>
<keyword evidence="4" id="KW-0106">Calcium</keyword>
<organism evidence="6 7">
    <name type="scientific">Chitinophaga parva</name>
    <dbReference type="NCBI Taxonomy" id="2169414"/>
    <lineage>
        <taxon>Bacteria</taxon>
        <taxon>Pseudomonadati</taxon>
        <taxon>Bacteroidota</taxon>
        <taxon>Chitinophagia</taxon>
        <taxon>Chitinophagales</taxon>
        <taxon>Chitinophagaceae</taxon>
        <taxon>Chitinophaga</taxon>
    </lineage>
</organism>
<dbReference type="GO" id="GO:0004065">
    <property type="term" value="F:arylsulfatase activity"/>
    <property type="evidence" value="ECO:0007669"/>
    <property type="project" value="TreeGrafter"/>
</dbReference>
<sequence length="438" mass="49128">MIFFLLLAAFSPVKAPAQQRPNVIFVLADDLGYADLGCYGNPVIETPFLDKLASEGVRATNYAVVSPTCSPSRGALLTGRYPTRYNIPYPLGPGSSMGLLPNELTIANVLKSAGYNTAMIGKWHLGDKKGFLPLEHGFDSYYGLLYSHDYRAPYVKTDTTIKLYRDYTPEVLRPADSSLTNLYSQEAIRYIRQQKKEQPFFLYLAFNMPHLPVWFAAQQKGDLSKGGELGIVINEMDQRIAAIWAAVKEQGLENNTVLMFSSDNGPWNNYDARMEGDGVTHRNHTGYAGVFRGSKATTYEGGTREPFIVYWPGHISPRVIREPVTCLDVLPTLAAWAGAKLPGNVALDGQSIAGLLTGTATGFRHQPFYYVHNNELQAVRDGDWKLRIITQKDQRQVELFNISEDPGERENRKDRDPEVYKRMLILFNNYPDKAHAKM</sequence>
<feature type="domain" description="Sulfatase N-terminal" evidence="5">
    <location>
        <begin position="21"/>
        <end position="339"/>
    </location>
</feature>
<dbReference type="PANTHER" id="PTHR42693">
    <property type="entry name" value="ARYLSULFATASE FAMILY MEMBER"/>
    <property type="match status" value="1"/>
</dbReference>